<dbReference type="Proteomes" id="UP000499080">
    <property type="component" value="Unassembled WGS sequence"/>
</dbReference>
<dbReference type="EMBL" id="BGPR01000593">
    <property type="protein sequence ID" value="GBM27737.1"/>
    <property type="molecule type" value="Genomic_DNA"/>
</dbReference>
<gene>
    <name evidence="1" type="ORF">AVEN_25356_1</name>
</gene>
<dbReference type="AlphaFoldDB" id="A0A4Y2EG15"/>
<proteinExistence type="predicted"/>
<sequence length="101" mass="12104">MKQFDFKYGRKQETDNEKEENVILMEEYEDEDFGFFQQEMEVVEMEEVIYLESSMIGFSNNLFVVIDNVGIARMKAHYSYFSVVHVVNGGEYDRFENHQFD</sequence>
<protein>
    <submittedName>
        <fullName evidence="1">Uncharacterized protein</fullName>
    </submittedName>
</protein>
<reference evidence="1 2" key="1">
    <citation type="journal article" date="2019" name="Sci. Rep.">
        <title>Orb-weaving spider Araneus ventricosus genome elucidates the spidroin gene catalogue.</title>
        <authorList>
            <person name="Kono N."/>
            <person name="Nakamura H."/>
            <person name="Ohtoshi R."/>
            <person name="Moran D.A.P."/>
            <person name="Shinohara A."/>
            <person name="Yoshida Y."/>
            <person name="Fujiwara M."/>
            <person name="Mori M."/>
            <person name="Tomita M."/>
            <person name="Arakawa K."/>
        </authorList>
    </citation>
    <scope>NUCLEOTIDE SEQUENCE [LARGE SCALE GENOMIC DNA]</scope>
</reference>
<evidence type="ECO:0000313" key="2">
    <source>
        <dbReference type="Proteomes" id="UP000499080"/>
    </source>
</evidence>
<comment type="caution">
    <text evidence="1">The sequence shown here is derived from an EMBL/GenBank/DDBJ whole genome shotgun (WGS) entry which is preliminary data.</text>
</comment>
<evidence type="ECO:0000313" key="1">
    <source>
        <dbReference type="EMBL" id="GBM27737.1"/>
    </source>
</evidence>
<organism evidence="1 2">
    <name type="scientific">Araneus ventricosus</name>
    <name type="common">Orbweaver spider</name>
    <name type="synonym">Epeira ventricosa</name>
    <dbReference type="NCBI Taxonomy" id="182803"/>
    <lineage>
        <taxon>Eukaryota</taxon>
        <taxon>Metazoa</taxon>
        <taxon>Ecdysozoa</taxon>
        <taxon>Arthropoda</taxon>
        <taxon>Chelicerata</taxon>
        <taxon>Arachnida</taxon>
        <taxon>Araneae</taxon>
        <taxon>Araneomorphae</taxon>
        <taxon>Entelegynae</taxon>
        <taxon>Araneoidea</taxon>
        <taxon>Araneidae</taxon>
        <taxon>Araneus</taxon>
    </lineage>
</organism>
<keyword evidence="2" id="KW-1185">Reference proteome</keyword>
<accession>A0A4Y2EG15</accession>
<name>A0A4Y2EG15_ARAVE</name>